<reference evidence="1 2" key="1">
    <citation type="journal article" date="2008" name="Nature">
        <title>The genome of the choanoflagellate Monosiga brevicollis and the origin of metazoans.</title>
        <authorList>
            <consortium name="JGI Sequencing"/>
            <person name="King N."/>
            <person name="Westbrook M.J."/>
            <person name="Young S.L."/>
            <person name="Kuo A."/>
            <person name="Abedin M."/>
            <person name="Chapman J."/>
            <person name="Fairclough S."/>
            <person name="Hellsten U."/>
            <person name="Isogai Y."/>
            <person name="Letunic I."/>
            <person name="Marr M."/>
            <person name="Pincus D."/>
            <person name="Putnam N."/>
            <person name="Rokas A."/>
            <person name="Wright K.J."/>
            <person name="Zuzow R."/>
            <person name="Dirks W."/>
            <person name="Good M."/>
            <person name="Goodstein D."/>
            <person name="Lemons D."/>
            <person name="Li W."/>
            <person name="Lyons J.B."/>
            <person name="Morris A."/>
            <person name="Nichols S."/>
            <person name="Richter D.J."/>
            <person name="Salamov A."/>
            <person name="Bork P."/>
            <person name="Lim W.A."/>
            <person name="Manning G."/>
            <person name="Miller W.T."/>
            <person name="McGinnis W."/>
            <person name="Shapiro H."/>
            <person name="Tjian R."/>
            <person name="Grigoriev I.V."/>
            <person name="Rokhsar D."/>
        </authorList>
    </citation>
    <scope>NUCLEOTIDE SEQUENCE [LARGE SCALE GENOMIC DNA]</scope>
    <source>
        <strain evidence="2">MX1 / ATCC 50154</strain>
    </source>
</reference>
<evidence type="ECO:0000313" key="1">
    <source>
        <dbReference type="EMBL" id="EDQ90005.1"/>
    </source>
</evidence>
<gene>
    <name evidence="1" type="ORF">MONBRDRAFT_36877</name>
</gene>
<sequence length="310" mass="33740">MATAASGTNHDPNGPPAFKIVKQAVIQCLRDNIISKQLGHPFDLDGQAGAHVGLELSDRLTALAAELDESRDVSTRLVSSLEVHQDVETVAANLGPEVDSLFDDLFTVLFLLSVWLCATSNQGKNALSLQGLTKPSKKNLQRIASLLSADRQKLIAAIDTIYGQDSHHLKDLQNLAGWMTQTIHQELSPKDADGRPLKRAKLSSSQPDLLGLLLKVLDVLKVYVPELGSERKSKTTARNKNGILGMLARSSGAFKRLAGRITGRLKEDDFVAKVHAQVDDFLSWPEWPLELIPSLPSFSSNGAELRCPLT</sequence>
<name>A9UXH0_MONBE</name>
<organism evidence="1 2">
    <name type="scientific">Monosiga brevicollis</name>
    <name type="common">Choanoflagellate</name>
    <dbReference type="NCBI Taxonomy" id="81824"/>
    <lineage>
        <taxon>Eukaryota</taxon>
        <taxon>Choanoflagellata</taxon>
        <taxon>Craspedida</taxon>
        <taxon>Salpingoecidae</taxon>
        <taxon>Monosiga</taxon>
    </lineage>
</organism>
<evidence type="ECO:0000313" key="2">
    <source>
        <dbReference type="Proteomes" id="UP000001357"/>
    </source>
</evidence>
<dbReference type="EMBL" id="CH991549">
    <property type="protein sequence ID" value="EDQ90005.1"/>
    <property type="molecule type" value="Genomic_DNA"/>
</dbReference>
<dbReference type="AlphaFoldDB" id="A9UXH0"/>
<protein>
    <submittedName>
        <fullName evidence="1">Uncharacterized protein</fullName>
    </submittedName>
</protein>
<accession>A9UXH0</accession>
<keyword evidence="2" id="KW-1185">Reference proteome</keyword>
<dbReference type="Proteomes" id="UP000001357">
    <property type="component" value="Unassembled WGS sequence"/>
</dbReference>
<dbReference type="KEGG" id="mbr:MONBRDRAFT_36877"/>
<dbReference type="GeneID" id="5890630"/>
<proteinExistence type="predicted"/>
<dbReference type="InParanoid" id="A9UXH0"/>
<dbReference type="RefSeq" id="XP_001745427.1">
    <property type="nucleotide sequence ID" value="XM_001745375.1"/>
</dbReference>